<gene>
    <name evidence="2" type="ORF">AKAME5_002426300</name>
</gene>
<evidence type="ECO:0000313" key="3">
    <source>
        <dbReference type="Proteomes" id="UP001279410"/>
    </source>
</evidence>
<dbReference type="Proteomes" id="UP001279410">
    <property type="component" value="Unassembled WGS sequence"/>
</dbReference>
<feature type="region of interest" description="Disordered" evidence="1">
    <location>
        <begin position="55"/>
        <end position="88"/>
    </location>
</feature>
<evidence type="ECO:0000256" key="1">
    <source>
        <dbReference type="SAM" id="MobiDB-lite"/>
    </source>
</evidence>
<evidence type="ECO:0000313" key="2">
    <source>
        <dbReference type="EMBL" id="GLD72938.1"/>
    </source>
</evidence>
<name>A0AAD3NI29_LATJO</name>
<proteinExistence type="predicted"/>
<protein>
    <submittedName>
        <fullName evidence="2">Tubby-related protein 4</fullName>
    </submittedName>
</protein>
<reference evidence="2" key="1">
    <citation type="submission" date="2022-08" db="EMBL/GenBank/DDBJ databases">
        <title>Genome sequencing of akame (Lates japonicus).</title>
        <authorList>
            <person name="Hashiguchi Y."/>
            <person name="Takahashi H."/>
        </authorList>
    </citation>
    <scope>NUCLEOTIDE SEQUENCE</scope>
    <source>
        <strain evidence="2">Kochi</strain>
    </source>
</reference>
<dbReference type="EMBL" id="BRZM01001315">
    <property type="protein sequence ID" value="GLD72938.1"/>
    <property type="molecule type" value="Genomic_DNA"/>
</dbReference>
<comment type="caution">
    <text evidence="2">The sequence shown here is derived from an EMBL/GenBank/DDBJ whole genome shotgun (WGS) entry which is preliminary data.</text>
</comment>
<organism evidence="2 3">
    <name type="scientific">Lates japonicus</name>
    <name type="common">Japanese lates</name>
    <dbReference type="NCBI Taxonomy" id="270547"/>
    <lineage>
        <taxon>Eukaryota</taxon>
        <taxon>Metazoa</taxon>
        <taxon>Chordata</taxon>
        <taxon>Craniata</taxon>
        <taxon>Vertebrata</taxon>
        <taxon>Euteleostomi</taxon>
        <taxon>Actinopterygii</taxon>
        <taxon>Neopterygii</taxon>
        <taxon>Teleostei</taxon>
        <taxon>Neoteleostei</taxon>
        <taxon>Acanthomorphata</taxon>
        <taxon>Carangaria</taxon>
        <taxon>Carangaria incertae sedis</taxon>
        <taxon>Centropomidae</taxon>
        <taxon>Lates</taxon>
    </lineage>
</organism>
<dbReference type="AlphaFoldDB" id="A0AAD3NI29"/>
<feature type="compositionally biased region" description="Polar residues" evidence="1">
    <location>
        <begin position="68"/>
        <end position="86"/>
    </location>
</feature>
<keyword evidence="3" id="KW-1185">Reference proteome</keyword>
<accession>A0AAD3NI29</accession>
<sequence>MSPPNAPVCTRMCTHSRDLQLCHLRVTLHPPPPQLTRRSSCPILQALSTPLHLLAIPPSGDPPPYPDTANQNSTTGTLDRGLQQSDPCHLREEQPRALKVSQMLEPPRPLPPKAAIVHHSLIPAEVPTALYTWQSVCSDQVLEELPQES</sequence>